<evidence type="ECO:0000256" key="2">
    <source>
        <dbReference type="ARBA" id="ARBA00022730"/>
    </source>
</evidence>
<dbReference type="RefSeq" id="WP_079702226.1">
    <property type="nucleotide sequence ID" value="NZ_FUYR01000001.1"/>
</dbReference>
<keyword evidence="5 7" id="KW-0687">Ribonucleoprotein</keyword>
<dbReference type="PANTHER" id="PTHR12899">
    <property type="entry name" value="39S RIBOSOMAL PROTEIN L18, MITOCHONDRIAL"/>
    <property type="match status" value="1"/>
</dbReference>
<dbReference type="InterPro" id="IPR004389">
    <property type="entry name" value="Ribosomal_uL18_bac-type"/>
</dbReference>
<proteinExistence type="inferred from homology"/>
<keyword evidence="3 7" id="KW-0694">RNA-binding</keyword>
<dbReference type="GO" id="GO:0006412">
    <property type="term" value="P:translation"/>
    <property type="evidence" value="ECO:0007669"/>
    <property type="project" value="UniProtKB-UniRule"/>
</dbReference>
<evidence type="ECO:0000256" key="5">
    <source>
        <dbReference type="ARBA" id="ARBA00023274"/>
    </source>
</evidence>
<dbReference type="EMBL" id="FUYR01000001">
    <property type="protein sequence ID" value="SKB54491.1"/>
    <property type="molecule type" value="Genomic_DNA"/>
</dbReference>
<dbReference type="GO" id="GO:0022625">
    <property type="term" value="C:cytosolic large ribosomal subunit"/>
    <property type="evidence" value="ECO:0007669"/>
    <property type="project" value="TreeGrafter"/>
</dbReference>
<keyword evidence="2 7" id="KW-0699">rRNA-binding</keyword>
<keyword evidence="9" id="KW-1185">Reference proteome</keyword>
<dbReference type="NCBIfam" id="TIGR00060">
    <property type="entry name" value="L18_bact"/>
    <property type="match status" value="1"/>
</dbReference>
<dbReference type="InterPro" id="IPR005484">
    <property type="entry name" value="Ribosomal_uL18_bac/plant/anim"/>
</dbReference>
<dbReference type="Proteomes" id="UP000189981">
    <property type="component" value="Unassembled WGS sequence"/>
</dbReference>
<evidence type="ECO:0000256" key="1">
    <source>
        <dbReference type="ARBA" id="ARBA00007116"/>
    </source>
</evidence>
<dbReference type="OrthoDB" id="9810939at2"/>
<accession>A0A1T5C520</accession>
<evidence type="ECO:0000313" key="8">
    <source>
        <dbReference type="EMBL" id="SKB54491.1"/>
    </source>
</evidence>
<protein>
    <recommendedName>
        <fullName evidence="6 7">Large ribosomal subunit protein uL18</fullName>
    </recommendedName>
</protein>
<dbReference type="GO" id="GO:0003735">
    <property type="term" value="F:structural constituent of ribosome"/>
    <property type="evidence" value="ECO:0007669"/>
    <property type="project" value="InterPro"/>
</dbReference>
<keyword evidence="4 7" id="KW-0689">Ribosomal protein</keyword>
<comment type="similarity">
    <text evidence="1 7">Belongs to the universal ribosomal protein uL18 family.</text>
</comment>
<evidence type="ECO:0000256" key="6">
    <source>
        <dbReference type="ARBA" id="ARBA00035197"/>
    </source>
</evidence>
<dbReference type="Gene3D" id="3.30.420.100">
    <property type="match status" value="1"/>
</dbReference>
<dbReference type="STRING" id="572036.SAMN05661099_1788"/>
<evidence type="ECO:0000313" key="9">
    <source>
        <dbReference type="Proteomes" id="UP000189981"/>
    </source>
</evidence>
<name>A0A1T5C520_9SPHI</name>
<dbReference type="PANTHER" id="PTHR12899:SF3">
    <property type="entry name" value="LARGE RIBOSOMAL SUBUNIT PROTEIN UL18M"/>
    <property type="match status" value="1"/>
</dbReference>
<dbReference type="SUPFAM" id="SSF53137">
    <property type="entry name" value="Translational machinery components"/>
    <property type="match status" value="1"/>
</dbReference>
<dbReference type="GO" id="GO:0008097">
    <property type="term" value="F:5S rRNA binding"/>
    <property type="evidence" value="ECO:0007669"/>
    <property type="project" value="TreeGrafter"/>
</dbReference>
<dbReference type="InterPro" id="IPR057268">
    <property type="entry name" value="Ribosomal_L18"/>
</dbReference>
<reference evidence="9" key="1">
    <citation type="submission" date="2017-02" db="EMBL/GenBank/DDBJ databases">
        <authorList>
            <person name="Varghese N."/>
            <person name="Submissions S."/>
        </authorList>
    </citation>
    <scope>NUCLEOTIDE SEQUENCE [LARGE SCALE GENOMIC DNA]</scope>
    <source>
        <strain evidence="9">DSM 22385</strain>
    </source>
</reference>
<dbReference type="CDD" id="cd00432">
    <property type="entry name" value="Ribosomal_L18_L5e"/>
    <property type="match status" value="1"/>
</dbReference>
<dbReference type="AlphaFoldDB" id="A0A1T5C520"/>
<evidence type="ECO:0000256" key="7">
    <source>
        <dbReference type="HAMAP-Rule" id="MF_01337"/>
    </source>
</evidence>
<comment type="subunit">
    <text evidence="7">Part of the 50S ribosomal subunit; part of the 5S rRNA/L5/L18/L25 subcomplex. Contacts the 5S and 23S rRNAs.</text>
</comment>
<organism evidence="8 9">
    <name type="scientific">Daejeonella lutea</name>
    <dbReference type="NCBI Taxonomy" id="572036"/>
    <lineage>
        <taxon>Bacteria</taxon>
        <taxon>Pseudomonadati</taxon>
        <taxon>Bacteroidota</taxon>
        <taxon>Sphingobacteriia</taxon>
        <taxon>Sphingobacteriales</taxon>
        <taxon>Sphingobacteriaceae</taxon>
        <taxon>Daejeonella</taxon>
    </lineage>
</organism>
<evidence type="ECO:0000256" key="4">
    <source>
        <dbReference type="ARBA" id="ARBA00022980"/>
    </source>
</evidence>
<dbReference type="Pfam" id="PF00861">
    <property type="entry name" value="Ribosomal_L18p"/>
    <property type="match status" value="1"/>
</dbReference>
<gene>
    <name evidence="7" type="primary">rplR</name>
    <name evidence="8" type="ORF">SAMN05661099_1788</name>
</gene>
<comment type="function">
    <text evidence="7">This is one of the proteins that bind and probably mediate the attachment of the 5S RNA into the large ribosomal subunit, where it forms part of the central protuberance.</text>
</comment>
<evidence type="ECO:0000256" key="3">
    <source>
        <dbReference type="ARBA" id="ARBA00022884"/>
    </source>
</evidence>
<dbReference type="HAMAP" id="MF_01337_B">
    <property type="entry name" value="Ribosomal_uL18_B"/>
    <property type="match status" value="1"/>
</dbReference>
<sequence>MAGIKLSRRERIKRGIRKRLTGSAERPRLSVYRSNKGIYAQIIDDNSGKTIVSASSLSKDFTANGNKSDQSKAVGKSVAEKAIAAGVNTVVFDRNGYLYHGRVKSLAEGAREAGLIF</sequence>
<dbReference type="FunFam" id="3.30.420.100:FF:000001">
    <property type="entry name" value="50S ribosomal protein L18"/>
    <property type="match status" value="1"/>
</dbReference>